<dbReference type="Gene3D" id="2.60.40.420">
    <property type="entry name" value="Cupredoxins - blue copper proteins"/>
    <property type="match status" value="1"/>
</dbReference>
<keyword evidence="9 12" id="KW-0472">Membrane</keyword>
<evidence type="ECO:0000256" key="5">
    <source>
        <dbReference type="ARBA" id="ARBA00022692"/>
    </source>
</evidence>
<accession>A0A7M2X0X6</accession>
<gene>
    <name evidence="15" type="ORF">IPV69_08140</name>
</gene>
<comment type="function">
    <text evidence="11">Subunits I and II form the functional core of the enzyme complex. Electrons originating in cytochrome c are transferred via heme a and Cu(A) to the binuclear center formed by heme a3 and Cu(B).</text>
</comment>
<keyword evidence="4 10" id="KW-0679">Respiratory chain</keyword>
<dbReference type="RefSeq" id="WP_206294540.1">
    <property type="nucleotide sequence ID" value="NZ_CP063458.1"/>
</dbReference>
<dbReference type="EMBL" id="CP063458">
    <property type="protein sequence ID" value="QOV91314.1"/>
    <property type="molecule type" value="Genomic_DNA"/>
</dbReference>
<evidence type="ECO:0000256" key="8">
    <source>
        <dbReference type="ARBA" id="ARBA00022989"/>
    </source>
</evidence>
<protein>
    <recommendedName>
        <fullName evidence="11">Cytochrome c oxidase subunit 2</fullName>
        <ecNumber evidence="11">7.1.1.9</ecNumber>
    </recommendedName>
</protein>
<reference evidence="15 16" key="1">
    <citation type="submission" date="2020-10" db="EMBL/GenBank/DDBJ databases">
        <title>Wide distribution of Phycisphaera-like planctomycetes from WD2101 soil group in peatlands and genome analysis of the first cultivated representative.</title>
        <authorList>
            <person name="Dedysh S.N."/>
            <person name="Beletsky A.V."/>
            <person name="Ivanova A."/>
            <person name="Kulichevskaya I.S."/>
            <person name="Suzina N.E."/>
            <person name="Philippov D.A."/>
            <person name="Rakitin A.L."/>
            <person name="Mardanov A.V."/>
            <person name="Ravin N.V."/>
        </authorList>
    </citation>
    <scope>NUCLEOTIDE SEQUENCE [LARGE SCALE GENOMIC DNA]</scope>
    <source>
        <strain evidence="15 16">M1803</strain>
    </source>
</reference>
<comment type="catalytic activity">
    <reaction evidence="11">
        <text>4 Fe(II)-[cytochrome c] + O2 + 8 H(+)(in) = 4 Fe(III)-[cytochrome c] + 2 H2O + 4 H(+)(out)</text>
        <dbReference type="Rhea" id="RHEA:11436"/>
        <dbReference type="Rhea" id="RHEA-COMP:10350"/>
        <dbReference type="Rhea" id="RHEA-COMP:14399"/>
        <dbReference type="ChEBI" id="CHEBI:15377"/>
        <dbReference type="ChEBI" id="CHEBI:15378"/>
        <dbReference type="ChEBI" id="CHEBI:15379"/>
        <dbReference type="ChEBI" id="CHEBI:29033"/>
        <dbReference type="ChEBI" id="CHEBI:29034"/>
        <dbReference type="EC" id="7.1.1.9"/>
    </reaction>
</comment>
<dbReference type="InterPro" id="IPR011759">
    <property type="entry name" value="Cyt_c_oxidase_su2_TM_dom"/>
</dbReference>
<dbReference type="InterPro" id="IPR008972">
    <property type="entry name" value="Cupredoxin"/>
</dbReference>
<keyword evidence="7 10" id="KW-0249">Electron transport</keyword>
<evidence type="ECO:0000256" key="2">
    <source>
        <dbReference type="ARBA" id="ARBA00007866"/>
    </source>
</evidence>
<dbReference type="PROSITE" id="PS50857">
    <property type="entry name" value="COX2_CUA"/>
    <property type="match status" value="1"/>
</dbReference>
<sequence>MINISHHLATTLCPTLAQAQGWRKWWLPENYSEHGGGVDLLFNVIFWVTGVVGVVVLLLLLKYCIQYRYRPDRKAHFTHGNKKVELIWTIIPAILLIALAIWTKGAWDEFRYGTKRDKAGAAKILVIAEQFNWNTIYPGPDGKLGRYLVFPKTTDARWPALPPGQETFFQDGYSGMSGGKTLPPGPAFLPKEISVKLINDYIGINKLGKDFSDPAGEDDDWREALGRPVTIPKGRLVEVELTSKDVIHDFFLPHFRVKLDAVPGMRGLLYFTPTQTSAEYQKASEAANKREYTIDEAKDLVAYGLNLRILVPEDPAQAAEYAYSTEREVTKRVRGKMEKVIEKVDVQLANGDRLTNALIEGLKAKGTLKKFNAYAYQEWELVCEELCGNGHTGMRGSVLVIDAKEYSEKFEGKAPAAAPTTALPATPVVARAAAE</sequence>
<dbReference type="AlphaFoldDB" id="A0A7M2X0X6"/>
<evidence type="ECO:0000256" key="11">
    <source>
        <dbReference type="RuleBase" id="RU004024"/>
    </source>
</evidence>
<comment type="cofactor">
    <cofactor evidence="11">
        <name>Cu cation</name>
        <dbReference type="ChEBI" id="CHEBI:23378"/>
    </cofactor>
    <text evidence="11">Binds a copper A center.</text>
</comment>
<evidence type="ECO:0000259" key="13">
    <source>
        <dbReference type="PROSITE" id="PS50857"/>
    </source>
</evidence>
<evidence type="ECO:0000256" key="9">
    <source>
        <dbReference type="ARBA" id="ARBA00023136"/>
    </source>
</evidence>
<dbReference type="Pfam" id="PF00116">
    <property type="entry name" value="COX2"/>
    <property type="match status" value="1"/>
</dbReference>
<evidence type="ECO:0000256" key="7">
    <source>
        <dbReference type="ARBA" id="ARBA00022982"/>
    </source>
</evidence>
<keyword evidence="16" id="KW-1185">Reference proteome</keyword>
<dbReference type="GO" id="GO:0004129">
    <property type="term" value="F:cytochrome-c oxidase activity"/>
    <property type="evidence" value="ECO:0007669"/>
    <property type="project" value="UniProtKB-EC"/>
</dbReference>
<dbReference type="EC" id="7.1.1.9" evidence="11"/>
<feature type="transmembrane region" description="Helical" evidence="12">
    <location>
        <begin position="86"/>
        <end position="107"/>
    </location>
</feature>
<dbReference type="InterPro" id="IPR002429">
    <property type="entry name" value="CcO_II-like_C"/>
</dbReference>
<organism evidence="15 16">
    <name type="scientific">Humisphaera borealis</name>
    <dbReference type="NCBI Taxonomy" id="2807512"/>
    <lineage>
        <taxon>Bacteria</taxon>
        <taxon>Pseudomonadati</taxon>
        <taxon>Planctomycetota</taxon>
        <taxon>Phycisphaerae</taxon>
        <taxon>Tepidisphaerales</taxon>
        <taxon>Tepidisphaeraceae</taxon>
        <taxon>Humisphaera</taxon>
    </lineage>
</organism>
<feature type="transmembrane region" description="Helical" evidence="12">
    <location>
        <begin position="45"/>
        <end position="65"/>
    </location>
</feature>
<dbReference type="PANTHER" id="PTHR22888:SF9">
    <property type="entry name" value="CYTOCHROME C OXIDASE SUBUNIT 2"/>
    <property type="match status" value="1"/>
</dbReference>
<dbReference type="Proteomes" id="UP000593765">
    <property type="component" value="Chromosome"/>
</dbReference>
<evidence type="ECO:0000256" key="6">
    <source>
        <dbReference type="ARBA" id="ARBA00022967"/>
    </source>
</evidence>
<name>A0A7M2X0X6_9BACT</name>
<dbReference type="InterPro" id="IPR036257">
    <property type="entry name" value="Cyt_c_oxidase_su2_TM_sf"/>
</dbReference>
<evidence type="ECO:0000256" key="1">
    <source>
        <dbReference type="ARBA" id="ARBA00004141"/>
    </source>
</evidence>
<comment type="subcellular location">
    <subcellularLocation>
        <location evidence="10">Cell membrane</location>
        <topology evidence="10">Multi-pass membrane protein</topology>
    </subcellularLocation>
    <subcellularLocation>
        <location evidence="1">Membrane</location>
        <topology evidence="1">Multi-pass membrane protein</topology>
    </subcellularLocation>
</comment>
<evidence type="ECO:0000259" key="14">
    <source>
        <dbReference type="PROSITE" id="PS50999"/>
    </source>
</evidence>
<dbReference type="SUPFAM" id="SSF49503">
    <property type="entry name" value="Cupredoxins"/>
    <property type="match status" value="1"/>
</dbReference>
<dbReference type="KEGG" id="hbs:IPV69_08140"/>
<dbReference type="GO" id="GO:0005507">
    <property type="term" value="F:copper ion binding"/>
    <property type="evidence" value="ECO:0007669"/>
    <property type="project" value="InterPro"/>
</dbReference>
<keyword evidence="11" id="KW-0186">Copper</keyword>
<keyword evidence="11" id="KW-0479">Metal-binding</keyword>
<evidence type="ECO:0000256" key="4">
    <source>
        <dbReference type="ARBA" id="ARBA00022660"/>
    </source>
</evidence>
<dbReference type="GO" id="GO:0005886">
    <property type="term" value="C:plasma membrane"/>
    <property type="evidence" value="ECO:0007669"/>
    <property type="project" value="UniProtKB-SubCell"/>
</dbReference>
<evidence type="ECO:0000313" key="15">
    <source>
        <dbReference type="EMBL" id="QOV91314.1"/>
    </source>
</evidence>
<proteinExistence type="inferred from homology"/>
<keyword evidence="8 12" id="KW-1133">Transmembrane helix</keyword>
<keyword evidence="6" id="KW-1278">Translocase</keyword>
<comment type="similarity">
    <text evidence="2 10">Belongs to the cytochrome c oxidase subunit 2 family.</text>
</comment>
<feature type="domain" description="Cytochrome oxidase subunit II transmembrane region profile" evidence="14">
    <location>
        <begin position="19"/>
        <end position="114"/>
    </location>
</feature>
<evidence type="ECO:0000256" key="3">
    <source>
        <dbReference type="ARBA" id="ARBA00022448"/>
    </source>
</evidence>
<dbReference type="PANTHER" id="PTHR22888">
    <property type="entry name" value="CYTOCHROME C OXIDASE, SUBUNIT II"/>
    <property type="match status" value="1"/>
</dbReference>
<dbReference type="SUPFAM" id="SSF81464">
    <property type="entry name" value="Cytochrome c oxidase subunit II-like, transmembrane region"/>
    <property type="match status" value="1"/>
</dbReference>
<dbReference type="Pfam" id="PF02790">
    <property type="entry name" value="COX2_TM"/>
    <property type="match status" value="1"/>
</dbReference>
<dbReference type="GO" id="GO:0042773">
    <property type="term" value="P:ATP synthesis coupled electron transport"/>
    <property type="evidence" value="ECO:0007669"/>
    <property type="project" value="TreeGrafter"/>
</dbReference>
<keyword evidence="5 10" id="KW-0812">Transmembrane</keyword>
<dbReference type="PROSITE" id="PS50999">
    <property type="entry name" value="COX2_TM"/>
    <property type="match status" value="1"/>
</dbReference>
<feature type="domain" description="Cytochrome oxidase subunit II copper A binding" evidence="13">
    <location>
        <begin position="119"/>
        <end position="313"/>
    </location>
</feature>
<keyword evidence="3 10" id="KW-0813">Transport</keyword>
<evidence type="ECO:0000256" key="12">
    <source>
        <dbReference type="SAM" id="Phobius"/>
    </source>
</evidence>
<evidence type="ECO:0000256" key="10">
    <source>
        <dbReference type="RuleBase" id="RU000456"/>
    </source>
</evidence>
<dbReference type="Gene3D" id="1.10.287.90">
    <property type="match status" value="1"/>
</dbReference>
<evidence type="ECO:0000313" key="16">
    <source>
        <dbReference type="Proteomes" id="UP000593765"/>
    </source>
</evidence>
<dbReference type="InterPro" id="IPR045187">
    <property type="entry name" value="CcO_II"/>
</dbReference>